<dbReference type="Pfam" id="PF06616">
    <property type="entry name" value="BsuBI_PstI_RE"/>
    <property type="match status" value="1"/>
</dbReference>
<evidence type="ECO:0000313" key="2">
    <source>
        <dbReference type="EMBL" id="EPC53175.1"/>
    </source>
</evidence>
<dbReference type="Gene3D" id="3.40.1350.80">
    <property type="match status" value="1"/>
</dbReference>
<comment type="caution">
    <text evidence="2">The sequence shown here is derived from an EMBL/GenBank/DDBJ whole genome shotgun (WGS) entry which is preliminary data.</text>
</comment>
<keyword evidence="2" id="KW-0540">Nuclease</keyword>
<dbReference type="Proteomes" id="UP000014316">
    <property type="component" value="Unassembled WGS sequence"/>
</dbReference>
<dbReference type="AlphaFoldDB" id="A0A829G6I0"/>
<dbReference type="InterPro" id="IPR009528">
    <property type="entry name" value="Restrct_endonuc_II_BsuBI_C"/>
</dbReference>
<reference evidence="2 3" key="1">
    <citation type="journal article" date="2013" name="PLoS ONE">
        <title>Lactobacillus paracasei comparative genomics: towards species pan-genome definition and exploitation of diversity.</title>
        <authorList>
            <person name="Smokvina T."/>
            <person name="Wels M."/>
            <person name="Polka J."/>
            <person name="Chervaux C."/>
            <person name="Brisse S."/>
            <person name="Boekhorst J."/>
            <person name="van Hylckama Vlieg J.E."/>
            <person name="Siezen R.J."/>
        </authorList>
    </citation>
    <scope>NUCLEOTIDE SEQUENCE [LARGE SCALE GENOMIC DNA]</scope>
    <source>
        <strain evidence="2 3">Lpp123</strain>
    </source>
</reference>
<dbReference type="GO" id="GO:0009036">
    <property type="term" value="F:type II site-specific deoxyribonuclease activity"/>
    <property type="evidence" value="ECO:0007669"/>
    <property type="project" value="InterPro"/>
</dbReference>
<dbReference type="InterPro" id="IPR041963">
    <property type="entry name" value="BsuBI/PstI_C_sf"/>
</dbReference>
<keyword evidence="2" id="KW-0378">Hydrolase</keyword>
<name>A0A829G6I0_LACPA</name>
<accession>A0A829G6I0</accession>
<dbReference type="GO" id="GO:0009307">
    <property type="term" value="P:DNA restriction-modification system"/>
    <property type="evidence" value="ECO:0007669"/>
    <property type="project" value="InterPro"/>
</dbReference>
<dbReference type="GO" id="GO:0003677">
    <property type="term" value="F:DNA binding"/>
    <property type="evidence" value="ECO:0007669"/>
    <property type="project" value="InterPro"/>
</dbReference>
<dbReference type="GO" id="GO:0000287">
    <property type="term" value="F:magnesium ion binding"/>
    <property type="evidence" value="ECO:0007669"/>
    <property type="project" value="InterPro"/>
</dbReference>
<proteinExistence type="predicted"/>
<gene>
    <name evidence="2" type="ORF">Lpp123_08110</name>
</gene>
<feature type="domain" description="BsuBI/PstI restriction endonuclease" evidence="1">
    <location>
        <begin position="2"/>
        <end position="72"/>
    </location>
</feature>
<keyword evidence="2" id="KW-0255">Endonuclease</keyword>
<organism evidence="2 3">
    <name type="scientific">Lacticaseibacillus paracasei subsp. paracasei Lpp123</name>
    <dbReference type="NCBI Taxonomy" id="1256201"/>
    <lineage>
        <taxon>Bacteria</taxon>
        <taxon>Bacillati</taxon>
        <taxon>Bacillota</taxon>
        <taxon>Bacilli</taxon>
        <taxon>Lactobacillales</taxon>
        <taxon>Lactobacillaceae</taxon>
        <taxon>Lacticaseibacillus</taxon>
    </lineage>
</organism>
<evidence type="ECO:0000259" key="1">
    <source>
        <dbReference type="Pfam" id="PF06616"/>
    </source>
</evidence>
<dbReference type="EMBL" id="ANJW01000486">
    <property type="protein sequence ID" value="EPC53175.1"/>
    <property type="molecule type" value="Genomic_DNA"/>
</dbReference>
<sequence>MHDGIPDIVLFDEKRNWLFLIEAVSSVCPMSVVRVSPIKSEYTGKAGLVFVTAFQDWSLYKKFGGDIALETEF</sequence>
<protein>
    <submittedName>
        <fullName evidence="2">Putative type II restriction endonuclease</fullName>
    </submittedName>
</protein>
<evidence type="ECO:0000313" key="3">
    <source>
        <dbReference type="Proteomes" id="UP000014316"/>
    </source>
</evidence>